<dbReference type="EMBL" id="FQXC01000001">
    <property type="protein sequence ID" value="SHG93614.1"/>
    <property type="molecule type" value="Genomic_DNA"/>
</dbReference>
<evidence type="ECO:0000259" key="2">
    <source>
        <dbReference type="Pfam" id="PF07859"/>
    </source>
</evidence>
<name>A0A1M5NVL9_9RHOB</name>
<dbReference type="PANTHER" id="PTHR48081:SF33">
    <property type="entry name" value="KYNURENINE FORMAMIDASE"/>
    <property type="match status" value="1"/>
</dbReference>
<protein>
    <submittedName>
        <fullName evidence="3">Alpha/beta hydrolase fold</fullName>
    </submittedName>
</protein>
<dbReference type="RefSeq" id="WP_072776411.1">
    <property type="nucleotide sequence ID" value="NZ_FQXC01000001.1"/>
</dbReference>
<evidence type="ECO:0000256" key="1">
    <source>
        <dbReference type="ARBA" id="ARBA00022801"/>
    </source>
</evidence>
<dbReference type="SUPFAM" id="SSF53474">
    <property type="entry name" value="alpha/beta-Hydrolases"/>
    <property type="match status" value="1"/>
</dbReference>
<dbReference type="AlphaFoldDB" id="A0A1M5NVL9"/>
<organism evidence="3 4">
    <name type="scientific">Marivita hallyeonensis</name>
    <dbReference type="NCBI Taxonomy" id="996342"/>
    <lineage>
        <taxon>Bacteria</taxon>
        <taxon>Pseudomonadati</taxon>
        <taxon>Pseudomonadota</taxon>
        <taxon>Alphaproteobacteria</taxon>
        <taxon>Rhodobacterales</taxon>
        <taxon>Roseobacteraceae</taxon>
        <taxon>Marivita</taxon>
    </lineage>
</organism>
<dbReference type="Pfam" id="PF07859">
    <property type="entry name" value="Abhydrolase_3"/>
    <property type="match status" value="1"/>
</dbReference>
<evidence type="ECO:0000313" key="3">
    <source>
        <dbReference type="EMBL" id="SHG93614.1"/>
    </source>
</evidence>
<dbReference type="Gene3D" id="3.40.50.1820">
    <property type="entry name" value="alpha/beta hydrolase"/>
    <property type="match status" value="1"/>
</dbReference>
<gene>
    <name evidence="3" type="ORF">SAMN05443551_1063</name>
</gene>
<sequence>MPKRDWDDAFANMAHVEGSEKLPTFWADRAAAYRASGVRVDEDIRYGPAERELMDIVWPDGAPKGLAVFVHGGFWIRMDKSHWTDLAEGARANGWAVALPQYTLAPEARISQMTRQVASAIALAADKVDGPIRLAGHSAGGHLVSRMVCVDSPLLTPVLDRVEHVLSLSGLHDLRPLMWTAMNDLLKLDEEEACAESAALLRPHERANVTAWVGGGERPEFIRQTKLLAMIWDGLDVPIREVIEGDHNHFTVLESLKDANSPLTRAFVGLNG</sequence>
<proteinExistence type="predicted"/>
<dbReference type="Proteomes" id="UP000184221">
    <property type="component" value="Unassembled WGS sequence"/>
</dbReference>
<dbReference type="GO" id="GO:0016787">
    <property type="term" value="F:hydrolase activity"/>
    <property type="evidence" value="ECO:0007669"/>
    <property type="project" value="UniProtKB-KW"/>
</dbReference>
<dbReference type="PANTHER" id="PTHR48081">
    <property type="entry name" value="AB HYDROLASE SUPERFAMILY PROTEIN C4A8.06C"/>
    <property type="match status" value="1"/>
</dbReference>
<dbReference type="InterPro" id="IPR013094">
    <property type="entry name" value="AB_hydrolase_3"/>
</dbReference>
<keyword evidence="1 3" id="KW-0378">Hydrolase</keyword>
<feature type="domain" description="Alpha/beta hydrolase fold-3" evidence="2">
    <location>
        <begin position="68"/>
        <end position="148"/>
    </location>
</feature>
<accession>A0A1M5NVL9</accession>
<dbReference type="InterPro" id="IPR029058">
    <property type="entry name" value="AB_hydrolase_fold"/>
</dbReference>
<dbReference type="InterPro" id="IPR050300">
    <property type="entry name" value="GDXG_lipolytic_enzyme"/>
</dbReference>
<evidence type="ECO:0000313" key="4">
    <source>
        <dbReference type="Proteomes" id="UP000184221"/>
    </source>
</evidence>
<dbReference type="OrthoDB" id="9771666at2"/>
<dbReference type="STRING" id="996342.SAMN05443551_1063"/>
<keyword evidence="4" id="KW-1185">Reference proteome</keyword>
<reference evidence="3 4" key="1">
    <citation type="submission" date="2016-11" db="EMBL/GenBank/DDBJ databases">
        <authorList>
            <person name="Jaros S."/>
            <person name="Januszkiewicz K."/>
            <person name="Wedrychowicz H."/>
        </authorList>
    </citation>
    <scope>NUCLEOTIDE SEQUENCE [LARGE SCALE GENOMIC DNA]</scope>
    <source>
        <strain evidence="3 4">DSM 29431</strain>
    </source>
</reference>